<keyword evidence="6" id="KW-0732">Signal</keyword>
<evidence type="ECO:0000256" key="2">
    <source>
        <dbReference type="ARBA" id="ARBA00022692"/>
    </source>
</evidence>
<gene>
    <name evidence="8" type="ORF">PECUL_23A016107</name>
</gene>
<organism evidence="8 9">
    <name type="scientific">Pelobates cultripes</name>
    <name type="common">Western spadefoot toad</name>
    <dbReference type="NCBI Taxonomy" id="61616"/>
    <lineage>
        <taxon>Eukaryota</taxon>
        <taxon>Metazoa</taxon>
        <taxon>Chordata</taxon>
        <taxon>Craniata</taxon>
        <taxon>Vertebrata</taxon>
        <taxon>Euteleostomi</taxon>
        <taxon>Amphibia</taxon>
        <taxon>Batrachia</taxon>
        <taxon>Anura</taxon>
        <taxon>Pelobatoidea</taxon>
        <taxon>Pelobatidae</taxon>
        <taxon>Pelobates</taxon>
    </lineage>
</organism>
<dbReference type="GO" id="GO:0005886">
    <property type="term" value="C:plasma membrane"/>
    <property type="evidence" value="ECO:0007669"/>
    <property type="project" value="TreeGrafter"/>
</dbReference>
<feature type="signal peptide" evidence="6">
    <location>
        <begin position="1"/>
        <end position="22"/>
    </location>
</feature>
<dbReference type="InterPro" id="IPR025256">
    <property type="entry name" value="TM7S3/TM198-like_dom"/>
</dbReference>
<keyword evidence="4 5" id="KW-0472">Membrane</keyword>
<feature type="domain" description="TM7S3/TM198-like" evidence="7">
    <location>
        <begin position="300"/>
        <end position="503"/>
    </location>
</feature>
<dbReference type="Pfam" id="PF25992">
    <property type="entry name" value="Ig_TM7SF3_N"/>
    <property type="match status" value="1"/>
</dbReference>
<comment type="subcellular location">
    <subcellularLocation>
        <location evidence="1">Membrane</location>
        <topology evidence="1">Multi-pass membrane protein</topology>
    </subcellularLocation>
</comment>
<dbReference type="InterPro" id="IPR042502">
    <property type="entry name" value="TM7SF3"/>
</dbReference>
<accession>A0AAD1RW69</accession>
<feature type="transmembrane region" description="Helical" evidence="5">
    <location>
        <begin position="297"/>
        <end position="314"/>
    </location>
</feature>
<dbReference type="Proteomes" id="UP001295444">
    <property type="component" value="Chromosome 03"/>
</dbReference>
<keyword evidence="3 5" id="KW-1133">Transmembrane helix</keyword>
<feature type="transmembrane region" description="Helical" evidence="5">
    <location>
        <begin position="349"/>
        <end position="368"/>
    </location>
</feature>
<evidence type="ECO:0000256" key="3">
    <source>
        <dbReference type="ARBA" id="ARBA00022989"/>
    </source>
</evidence>
<evidence type="ECO:0000256" key="4">
    <source>
        <dbReference type="ARBA" id="ARBA00023136"/>
    </source>
</evidence>
<dbReference type="EMBL" id="OW240914">
    <property type="protein sequence ID" value="CAH2278435.1"/>
    <property type="molecule type" value="Genomic_DNA"/>
</dbReference>
<evidence type="ECO:0000259" key="7">
    <source>
        <dbReference type="Pfam" id="PF13886"/>
    </source>
</evidence>
<feature type="transmembrane region" description="Helical" evidence="5">
    <location>
        <begin position="485"/>
        <end position="504"/>
    </location>
</feature>
<keyword evidence="9" id="KW-1185">Reference proteome</keyword>
<evidence type="ECO:0000256" key="1">
    <source>
        <dbReference type="ARBA" id="ARBA00004141"/>
    </source>
</evidence>
<reference evidence="8" key="1">
    <citation type="submission" date="2022-03" db="EMBL/GenBank/DDBJ databases">
        <authorList>
            <person name="Alioto T."/>
            <person name="Alioto T."/>
            <person name="Gomez Garrido J."/>
        </authorList>
    </citation>
    <scope>NUCLEOTIDE SEQUENCE</scope>
</reference>
<evidence type="ECO:0000313" key="8">
    <source>
        <dbReference type="EMBL" id="CAH2278435.1"/>
    </source>
</evidence>
<feature type="transmembrane region" description="Helical" evidence="5">
    <location>
        <begin position="321"/>
        <end position="343"/>
    </location>
</feature>
<dbReference type="GO" id="GO:0043069">
    <property type="term" value="P:negative regulation of programmed cell death"/>
    <property type="evidence" value="ECO:0007669"/>
    <property type="project" value="TreeGrafter"/>
</dbReference>
<evidence type="ECO:0000256" key="6">
    <source>
        <dbReference type="SAM" id="SignalP"/>
    </source>
</evidence>
<dbReference type="AlphaFoldDB" id="A0AAD1RW69"/>
<name>A0AAD1RW69_PELCU</name>
<feature type="transmembrane region" description="Helical" evidence="5">
    <location>
        <begin position="407"/>
        <end position="426"/>
    </location>
</feature>
<dbReference type="Pfam" id="PF13886">
    <property type="entry name" value="TM7S3_TM198"/>
    <property type="match status" value="1"/>
</dbReference>
<evidence type="ECO:0000256" key="5">
    <source>
        <dbReference type="SAM" id="Phobius"/>
    </source>
</evidence>
<protein>
    <submittedName>
        <fullName evidence="8">Transmembrane 7 superfamily member 3</fullName>
    </submittedName>
</protein>
<keyword evidence="2 5" id="KW-0812">Transmembrane</keyword>
<dbReference type="PANTHER" id="PTHR15937:SF3">
    <property type="entry name" value="TRANSMEMBRANE 7 SUPERFAMILY MEMBER 3"/>
    <property type="match status" value="1"/>
</dbReference>
<proteinExistence type="predicted"/>
<dbReference type="PANTHER" id="PTHR15937">
    <property type="entry name" value="TRANSMEMBRANE 7 SUPERFAMILY MEMBER 3"/>
    <property type="match status" value="1"/>
</dbReference>
<feature type="transmembrane region" description="Helical" evidence="5">
    <location>
        <begin position="375"/>
        <end position="395"/>
    </location>
</feature>
<feature type="transmembrane region" description="Helical" evidence="5">
    <location>
        <begin position="438"/>
        <end position="460"/>
    </location>
</feature>
<evidence type="ECO:0000313" key="9">
    <source>
        <dbReference type="Proteomes" id="UP001295444"/>
    </source>
</evidence>
<sequence length="570" mass="64277">MWPPGARAALLLLGCLVWGATAQPGAGLHEVSIGTFTELTLDPTSPTEILLQNIPSNVSFILFQVHTQFQNVTLSLSKCPSFQIPNRNNSDTGSDTGLLTVLHSEQTLCTWYLESSYPDEILASVVNIPYTERDPVPGACNLEFDLDIYPNLHLEYNLYETTITFAPANLGYARDASPPACDVTTGQTSRWRLQYDIYQYFLPENNLNSSTLLAHLQKMYMVEQVIANGFKLATLESSDPPLASFSSIPGQGVIYTVIVRDPLLNTSAAYVPAHTYACNFTAKMDNCYTLGKSSTKVFFTFCAVIGLFICFFGHRYLKTELFFMGFTITGFLMFILLSRVTLLEYDTRLYLTAVTGVFGGLLLVAFWWRCGCVRVCILFVGLVFGFLVASIIFFTPIGEYGVFRNNLVFWLTFCCFMMVSSVLLIIPKHLNILSCAMVGSYSVVLAIDSYLYTSLSYITLNILKRALNNEFNTAYTSVPFQRNDFIIIALWVVLIMAAITTQVLRERGRPSFPPSPYLIWKRDRERRKTNVLDPSHHMPPLKERMLLRLAKFRDMFRRPQPIGEITPLLL</sequence>
<feature type="chain" id="PRO_5042128770" evidence="6">
    <location>
        <begin position="23"/>
        <end position="570"/>
    </location>
</feature>